<dbReference type="SUPFAM" id="SSF56300">
    <property type="entry name" value="Metallo-dependent phosphatases"/>
    <property type="match status" value="1"/>
</dbReference>
<dbReference type="PANTHER" id="PTHR10161">
    <property type="entry name" value="TARTRATE-RESISTANT ACID PHOSPHATASE TYPE 5"/>
    <property type="match status" value="1"/>
</dbReference>
<dbReference type="OrthoDB" id="411211at2759"/>
<feature type="domain" description="Calcineurin-like phosphoesterase" evidence="4">
    <location>
        <begin position="50"/>
        <end position="257"/>
    </location>
</feature>
<evidence type="ECO:0000256" key="3">
    <source>
        <dbReference type="SAM" id="SignalP"/>
    </source>
</evidence>
<evidence type="ECO:0000256" key="1">
    <source>
        <dbReference type="ARBA" id="ARBA00022729"/>
    </source>
</evidence>
<evidence type="ECO:0000313" key="5">
    <source>
        <dbReference type="EMBL" id="OMJ69337.1"/>
    </source>
</evidence>
<keyword evidence="6" id="KW-1185">Reference proteome</keyword>
<accession>A0A1R2AXV0</accession>
<dbReference type="PANTHER" id="PTHR10161:SF14">
    <property type="entry name" value="TARTRATE-RESISTANT ACID PHOSPHATASE TYPE 5"/>
    <property type="match status" value="1"/>
</dbReference>
<organism evidence="5 6">
    <name type="scientific">Stentor coeruleus</name>
    <dbReference type="NCBI Taxonomy" id="5963"/>
    <lineage>
        <taxon>Eukaryota</taxon>
        <taxon>Sar</taxon>
        <taxon>Alveolata</taxon>
        <taxon>Ciliophora</taxon>
        <taxon>Postciliodesmatophora</taxon>
        <taxon>Heterotrichea</taxon>
        <taxon>Heterotrichida</taxon>
        <taxon>Stentoridae</taxon>
        <taxon>Stentor</taxon>
    </lineage>
</organism>
<dbReference type="EMBL" id="MPUH01001210">
    <property type="protein sequence ID" value="OMJ69337.1"/>
    <property type="molecule type" value="Genomic_DNA"/>
</dbReference>
<reference evidence="5 6" key="1">
    <citation type="submission" date="2016-11" db="EMBL/GenBank/DDBJ databases">
        <title>The macronuclear genome of Stentor coeruleus: a giant cell with tiny introns.</title>
        <authorList>
            <person name="Slabodnick M."/>
            <person name="Ruby J.G."/>
            <person name="Reiff S.B."/>
            <person name="Swart E.C."/>
            <person name="Gosai S."/>
            <person name="Prabakaran S."/>
            <person name="Witkowska E."/>
            <person name="Larue G.E."/>
            <person name="Fisher S."/>
            <person name="Freeman R.M."/>
            <person name="Gunawardena J."/>
            <person name="Chu W."/>
            <person name="Stover N.A."/>
            <person name="Gregory B.D."/>
            <person name="Nowacki M."/>
            <person name="Derisi J."/>
            <person name="Roy S.W."/>
            <person name="Marshall W.F."/>
            <person name="Sood P."/>
        </authorList>
    </citation>
    <scope>NUCLEOTIDE SEQUENCE [LARGE SCALE GENOMIC DNA]</scope>
    <source>
        <strain evidence="5">WM001</strain>
    </source>
</reference>
<sequence>MKVREGLMLFLLFIILLVPPIIVIIAEVSQDNSYSDIKKYPLAKNSGPIRFHLIGDFGDLEAPKTNNSEPVELVSQTMENQAKQRPISFIISAGDNVYPHSASNFDQTLFKLMYKTFDIQQLKGKPWFAVLGNHDCVVDSEFEINADELYPMWNMPTHYYNFSINIGNEKLVGLTFLDGCILLGNDQKKIDEQYQWLKQVLSDQENDSNTIWKIVTVHMPMWSPGEYHGDNEVLKLYLYPILFQYNVDLVLTGHEHLMAHYVSLNVNGKPQTYEPLPSQNYSCTSDEIVFYNDASDWIQGEAMHEVVQGAGGRELYKVCPEKVTSMADLLYAWSNYGFTEIYVDTEKIHIYYFVAGNELPSYTVRIFTSS</sequence>
<dbReference type="GO" id="GO:0016787">
    <property type="term" value="F:hydrolase activity"/>
    <property type="evidence" value="ECO:0007669"/>
    <property type="project" value="UniProtKB-KW"/>
</dbReference>
<feature type="signal peptide" evidence="3">
    <location>
        <begin position="1"/>
        <end position="26"/>
    </location>
</feature>
<evidence type="ECO:0000256" key="2">
    <source>
        <dbReference type="ARBA" id="ARBA00022801"/>
    </source>
</evidence>
<gene>
    <name evidence="5" type="ORF">SteCoe_32963</name>
</gene>
<dbReference type="Pfam" id="PF00149">
    <property type="entry name" value="Metallophos"/>
    <property type="match status" value="1"/>
</dbReference>
<dbReference type="InterPro" id="IPR051558">
    <property type="entry name" value="Metallophosphoesterase_PAP"/>
</dbReference>
<dbReference type="AlphaFoldDB" id="A0A1R2AXV0"/>
<protein>
    <recommendedName>
        <fullName evidence="4">Calcineurin-like phosphoesterase domain-containing protein</fullName>
    </recommendedName>
</protein>
<name>A0A1R2AXV0_9CILI</name>
<evidence type="ECO:0000313" key="6">
    <source>
        <dbReference type="Proteomes" id="UP000187209"/>
    </source>
</evidence>
<comment type="caution">
    <text evidence="5">The sequence shown here is derived from an EMBL/GenBank/DDBJ whole genome shotgun (WGS) entry which is preliminary data.</text>
</comment>
<dbReference type="InterPro" id="IPR029052">
    <property type="entry name" value="Metallo-depent_PP-like"/>
</dbReference>
<keyword evidence="2" id="KW-0378">Hydrolase</keyword>
<feature type="chain" id="PRO_5013204038" description="Calcineurin-like phosphoesterase domain-containing protein" evidence="3">
    <location>
        <begin position="27"/>
        <end position="370"/>
    </location>
</feature>
<dbReference type="Proteomes" id="UP000187209">
    <property type="component" value="Unassembled WGS sequence"/>
</dbReference>
<keyword evidence="1 3" id="KW-0732">Signal</keyword>
<dbReference type="Gene3D" id="3.60.21.10">
    <property type="match status" value="1"/>
</dbReference>
<evidence type="ECO:0000259" key="4">
    <source>
        <dbReference type="Pfam" id="PF00149"/>
    </source>
</evidence>
<dbReference type="InterPro" id="IPR004843">
    <property type="entry name" value="Calcineurin-like_PHP"/>
</dbReference>
<proteinExistence type="predicted"/>